<dbReference type="GO" id="GO:0005524">
    <property type="term" value="F:ATP binding"/>
    <property type="evidence" value="ECO:0007669"/>
    <property type="project" value="InterPro"/>
</dbReference>
<dbReference type="Pfam" id="PF03702">
    <property type="entry name" value="AnmK"/>
    <property type="match status" value="1"/>
</dbReference>
<dbReference type="PANTHER" id="PTHR30605">
    <property type="entry name" value="ANHYDRO-N-ACETYLMURAMIC ACID KINASE"/>
    <property type="match status" value="1"/>
</dbReference>
<dbReference type="InterPro" id="IPR005338">
    <property type="entry name" value="Anhydro_N_Ac-Mur_kinase"/>
</dbReference>
<dbReference type="PANTHER" id="PTHR30605:SF0">
    <property type="entry name" value="ANHYDRO-N-ACETYLMURAMIC ACID KINASE"/>
    <property type="match status" value="1"/>
</dbReference>
<dbReference type="EMBL" id="UARS01000016">
    <property type="protein sequence ID" value="SPW57616.1"/>
    <property type="molecule type" value="Genomic_DNA"/>
</dbReference>
<dbReference type="AlphaFoldDB" id="A0A2X1MF93"/>
<sequence>MSVIFAVAILPWEDKAHRWYLRSIMRCWLTQPSDEWWLNIGGIANLSLLIPGQPVGGYDTGPGNMLMDAWIWRQAG</sequence>
<name>A0A2X1MF93_ECOLX</name>
<dbReference type="GO" id="GO:0006040">
    <property type="term" value="P:amino sugar metabolic process"/>
    <property type="evidence" value="ECO:0007669"/>
    <property type="project" value="InterPro"/>
</dbReference>
<evidence type="ECO:0000313" key="2">
    <source>
        <dbReference type="Proteomes" id="UP000250561"/>
    </source>
</evidence>
<protein>
    <submittedName>
        <fullName evidence="1">Anhydro-N-acetylmuramic acid kinase</fullName>
        <ecNumber evidence="1">2.7.1.-</ecNumber>
        <ecNumber evidence="1">2.7.1.170</ecNumber>
    </submittedName>
</protein>
<keyword evidence="1" id="KW-0418">Kinase</keyword>
<dbReference type="GO" id="GO:0009254">
    <property type="term" value="P:peptidoglycan turnover"/>
    <property type="evidence" value="ECO:0007669"/>
    <property type="project" value="InterPro"/>
</dbReference>
<accession>A0A2X1MF93</accession>
<dbReference type="EC" id="2.7.1.170" evidence="1"/>
<reference evidence="1 2" key="1">
    <citation type="submission" date="2018-06" db="EMBL/GenBank/DDBJ databases">
        <authorList>
            <consortium name="Pathogen Informatics"/>
            <person name="Doyle S."/>
        </authorList>
    </citation>
    <scope>NUCLEOTIDE SEQUENCE [LARGE SCALE GENOMIC DNA]</scope>
    <source>
        <strain evidence="1 2">NCTC11126</strain>
    </source>
</reference>
<gene>
    <name evidence="1" type="primary">anmK_2</name>
    <name evidence="1" type="ORF">NCTC11126_05596</name>
</gene>
<proteinExistence type="predicted"/>
<keyword evidence="1" id="KW-0808">Transferase</keyword>
<dbReference type="GO" id="GO:0016773">
    <property type="term" value="F:phosphotransferase activity, alcohol group as acceptor"/>
    <property type="evidence" value="ECO:0007669"/>
    <property type="project" value="InterPro"/>
</dbReference>
<dbReference type="GO" id="GO:0016301">
    <property type="term" value="F:kinase activity"/>
    <property type="evidence" value="ECO:0007669"/>
    <property type="project" value="UniProtKB-KW"/>
</dbReference>
<dbReference type="EC" id="2.7.1.-" evidence="1"/>
<organism evidence="1 2">
    <name type="scientific">Escherichia coli</name>
    <dbReference type="NCBI Taxonomy" id="562"/>
    <lineage>
        <taxon>Bacteria</taxon>
        <taxon>Pseudomonadati</taxon>
        <taxon>Pseudomonadota</taxon>
        <taxon>Gammaproteobacteria</taxon>
        <taxon>Enterobacterales</taxon>
        <taxon>Enterobacteriaceae</taxon>
        <taxon>Escherichia</taxon>
    </lineage>
</organism>
<dbReference type="Proteomes" id="UP000250561">
    <property type="component" value="Unassembled WGS sequence"/>
</dbReference>
<evidence type="ECO:0000313" key="1">
    <source>
        <dbReference type="EMBL" id="SPW57616.1"/>
    </source>
</evidence>
<dbReference type="Gene3D" id="3.30.420.40">
    <property type="match status" value="1"/>
</dbReference>